<dbReference type="Pfam" id="PF07992">
    <property type="entry name" value="Pyr_redox_2"/>
    <property type="match status" value="1"/>
</dbReference>
<dbReference type="GO" id="GO:0051536">
    <property type="term" value="F:iron-sulfur cluster binding"/>
    <property type="evidence" value="ECO:0007669"/>
    <property type="project" value="UniProtKB-KW"/>
</dbReference>
<dbReference type="RefSeq" id="WP_191734369.1">
    <property type="nucleotide sequence ID" value="NZ_JACSPR010000011.1"/>
</dbReference>
<dbReference type="Pfam" id="PF00724">
    <property type="entry name" value="Oxidored_FMN"/>
    <property type="match status" value="1"/>
</dbReference>
<dbReference type="EMBL" id="JACSPR010000011">
    <property type="protein sequence ID" value="MBD8031126.1"/>
    <property type="molecule type" value="Genomic_DNA"/>
</dbReference>
<keyword evidence="9" id="KW-0411">Iron-sulfur</keyword>
<evidence type="ECO:0000256" key="2">
    <source>
        <dbReference type="ARBA" id="ARBA00001966"/>
    </source>
</evidence>
<evidence type="ECO:0000313" key="12">
    <source>
        <dbReference type="EMBL" id="MBD8031126.1"/>
    </source>
</evidence>
<accession>A0A8I0LD29</accession>
<keyword evidence="13" id="KW-1185">Reference proteome</keyword>
<evidence type="ECO:0000256" key="4">
    <source>
        <dbReference type="ARBA" id="ARBA00022630"/>
    </source>
</evidence>
<dbReference type="InterPro" id="IPR051793">
    <property type="entry name" value="NADH:flavin_oxidoreductase"/>
</dbReference>
<evidence type="ECO:0000256" key="7">
    <source>
        <dbReference type="ARBA" id="ARBA00023002"/>
    </source>
</evidence>
<dbReference type="Proteomes" id="UP000650224">
    <property type="component" value="Unassembled WGS sequence"/>
</dbReference>
<comment type="similarity">
    <text evidence="3">In the N-terminal section; belongs to the NADH:flavin oxidoreductase/NADH oxidase family.</text>
</comment>
<dbReference type="PANTHER" id="PTHR42917">
    <property type="entry name" value="2,4-DIENOYL-COA REDUCTASE"/>
    <property type="match status" value="1"/>
</dbReference>
<keyword evidence="4" id="KW-0285">Flavoprotein</keyword>
<organism evidence="12 13">
    <name type="scientific">Corynebacterium gallinarum</name>
    <dbReference type="NCBI Taxonomy" id="2762214"/>
    <lineage>
        <taxon>Bacteria</taxon>
        <taxon>Bacillati</taxon>
        <taxon>Actinomycetota</taxon>
        <taxon>Actinomycetes</taxon>
        <taxon>Mycobacteriales</taxon>
        <taxon>Corynebacteriaceae</taxon>
        <taxon>Corynebacterium</taxon>
    </lineage>
</organism>
<dbReference type="GO" id="GO:0046872">
    <property type="term" value="F:metal ion binding"/>
    <property type="evidence" value="ECO:0007669"/>
    <property type="project" value="UniProtKB-KW"/>
</dbReference>
<proteinExistence type="inferred from homology"/>
<dbReference type="PANTHER" id="PTHR42917:SF2">
    <property type="entry name" value="2,4-DIENOYL-COA REDUCTASE [(2E)-ENOYL-COA-PRODUCING]"/>
    <property type="match status" value="1"/>
</dbReference>
<dbReference type="Gene3D" id="3.50.50.60">
    <property type="entry name" value="FAD/NAD(P)-binding domain"/>
    <property type="match status" value="1"/>
</dbReference>
<comment type="caution">
    <text evidence="12">The sequence shown here is derived from an EMBL/GenBank/DDBJ whole genome shotgun (WGS) entry which is preliminary data.</text>
</comment>
<evidence type="ECO:0000256" key="1">
    <source>
        <dbReference type="ARBA" id="ARBA00001917"/>
    </source>
</evidence>
<evidence type="ECO:0000256" key="5">
    <source>
        <dbReference type="ARBA" id="ARBA00022643"/>
    </source>
</evidence>
<evidence type="ECO:0000256" key="6">
    <source>
        <dbReference type="ARBA" id="ARBA00022723"/>
    </source>
</evidence>
<feature type="domain" description="FAD/NAD(P)-binding" evidence="11">
    <location>
        <begin position="386"/>
        <end position="592"/>
    </location>
</feature>
<evidence type="ECO:0000256" key="3">
    <source>
        <dbReference type="ARBA" id="ARBA00011048"/>
    </source>
</evidence>
<protein>
    <submittedName>
        <fullName evidence="12">FAD-dependent oxidoreductase</fullName>
    </submittedName>
</protein>
<dbReference type="PRINTS" id="PR00419">
    <property type="entry name" value="ADXRDTASE"/>
</dbReference>
<keyword evidence="7" id="KW-0560">Oxidoreductase</keyword>
<dbReference type="GO" id="GO:0010181">
    <property type="term" value="F:FMN binding"/>
    <property type="evidence" value="ECO:0007669"/>
    <property type="project" value="InterPro"/>
</dbReference>
<sequence>MNHSLPGSPELVTVDKPLELGRHGRPTLRLKNRIVTSPMERNYGTSDGRPTEQYLDYLRARAVAGAGLITTEATFVREDGRGRTHQLGLHTDAVIASHRRLTDELHAAGALVAVELNHGGRTAQAEVSGHPSVAPSPIPCAVAGGEMPRELTTAQCRELVDAFAEAARRAVDAGYDVINLHGGHGYLIHQFMSPRTNQRSDEYAVPERFANEVIAAVRRAAPTIILGIRISVVEGVEDGLDAETTREIVGRLDLDQLDFLDLSAGSYEAGEWIVQSGEWSRGFLADLAASYRDLGLPIGMAGRLNTVDAVKRVLAEGTCDFVSLGRAVHADPDFIGGLLHGHRFRPCIACNVCIDNLGVGQVTCTVNPQVGRSRVPVATGDVTGRRIAVVGAGPSGLTAALELSRAGAEVTIYEASDHIGGDLAFASTMRSTPEFPGFMTWMQEEIEAYGMDLRLDSRISPEDLADTPADGIVLATGGIPQDPGFDTGAEQTIQIREWLKANPDALGSNPPEQVTIWGSDSVAMSVADTLASRGTKVLLIGDQETIAPEAGRRAKILAVPRLQEAPNVTIVLSSRVISIDDGEITIVGPDGEYVLPTAGPVLVSRSTRPLNPAVVPSGREAAMSRAAGKPVVLAGTVVETAAPIVSTATKSGYDAAQRLAHRICHPTQILDPLTTGVLS</sequence>
<dbReference type="SUPFAM" id="SSF51905">
    <property type="entry name" value="FAD/NAD(P)-binding domain"/>
    <property type="match status" value="1"/>
</dbReference>
<dbReference type="InterPro" id="IPR036188">
    <property type="entry name" value="FAD/NAD-bd_sf"/>
</dbReference>
<evidence type="ECO:0000256" key="8">
    <source>
        <dbReference type="ARBA" id="ARBA00023004"/>
    </source>
</evidence>
<keyword evidence="8" id="KW-0408">Iron</keyword>
<dbReference type="AlphaFoldDB" id="A0A8I0LD29"/>
<dbReference type="Gene3D" id="3.40.50.720">
    <property type="entry name" value="NAD(P)-binding Rossmann-like Domain"/>
    <property type="match status" value="1"/>
</dbReference>
<dbReference type="GO" id="GO:0016491">
    <property type="term" value="F:oxidoreductase activity"/>
    <property type="evidence" value="ECO:0007669"/>
    <property type="project" value="UniProtKB-KW"/>
</dbReference>
<feature type="domain" description="NADH:flavin oxidoreductase/NADH oxidase N-terminal" evidence="10">
    <location>
        <begin position="28"/>
        <end position="335"/>
    </location>
</feature>
<dbReference type="CDD" id="cd02803">
    <property type="entry name" value="OYE_like_FMN_family"/>
    <property type="match status" value="1"/>
</dbReference>
<dbReference type="InterPro" id="IPR023753">
    <property type="entry name" value="FAD/NAD-binding_dom"/>
</dbReference>
<name>A0A8I0LD29_9CORY</name>
<dbReference type="InterPro" id="IPR013785">
    <property type="entry name" value="Aldolase_TIM"/>
</dbReference>
<gene>
    <name evidence="12" type="ORF">H9627_12495</name>
</gene>
<dbReference type="Gene3D" id="3.20.20.70">
    <property type="entry name" value="Aldolase class I"/>
    <property type="match status" value="1"/>
</dbReference>
<keyword evidence="5" id="KW-0288">FMN</keyword>
<comment type="cofactor">
    <cofactor evidence="1">
        <name>FMN</name>
        <dbReference type="ChEBI" id="CHEBI:58210"/>
    </cofactor>
</comment>
<keyword evidence="6" id="KW-0479">Metal-binding</keyword>
<evidence type="ECO:0000256" key="9">
    <source>
        <dbReference type="ARBA" id="ARBA00023014"/>
    </source>
</evidence>
<comment type="cofactor">
    <cofactor evidence="2">
        <name>[4Fe-4S] cluster</name>
        <dbReference type="ChEBI" id="CHEBI:49883"/>
    </cofactor>
</comment>
<evidence type="ECO:0000259" key="11">
    <source>
        <dbReference type="Pfam" id="PF07992"/>
    </source>
</evidence>
<evidence type="ECO:0000259" key="10">
    <source>
        <dbReference type="Pfam" id="PF00724"/>
    </source>
</evidence>
<reference evidence="12 13" key="1">
    <citation type="submission" date="2020-08" db="EMBL/GenBank/DDBJ databases">
        <title>A Genomic Blueprint of the Chicken Gut Microbiome.</title>
        <authorList>
            <person name="Gilroy R."/>
            <person name="Ravi A."/>
            <person name="Getino M."/>
            <person name="Pursley I."/>
            <person name="Horton D.L."/>
            <person name="Alikhan N.-F."/>
            <person name="Baker D."/>
            <person name="Gharbi K."/>
            <person name="Hall N."/>
            <person name="Watson M."/>
            <person name="Adriaenssens E.M."/>
            <person name="Foster-Nyarko E."/>
            <person name="Jarju S."/>
            <person name="Secka A."/>
            <person name="Antonio M."/>
            <person name="Oren A."/>
            <person name="Chaudhuri R."/>
            <person name="La Ragione R.M."/>
            <person name="Hildebrand F."/>
            <person name="Pallen M.J."/>
        </authorList>
    </citation>
    <scope>NUCLEOTIDE SEQUENCE [LARGE SCALE GENOMIC DNA]</scope>
    <source>
        <strain evidence="12 13">Sa1YVA5</strain>
    </source>
</reference>
<evidence type="ECO:0000313" key="13">
    <source>
        <dbReference type="Proteomes" id="UP000650224"/>
    </source>
</evidence>
<dbReference type="InterPro" id="IPR001155">
    <property type="entry name" value="OxRdtase_FMN_N"/>
</dbReference>
<dbReference type="SUPFAM" id="SSF51395">
    <property type="entry name" value="FMN-linked oxidoreductases"/>
    <property type="match status" value="1"/>
</dbReference>